<geneLocation type="plasmid" evidence="1 2">
    <name>megaplasmid</name>
</geneLocation>
<sequence length="186" mass="19887">MAVTVKQRKPWLGDALLLLIGLGGAGKSTVGGLLAPLLGRCLIDLDHSFSERFGRIGSFITEHGYDEYKIANSRLSAELVDLLQGPSIIVLSSGFLSPGNRPDILSANKAITASGYSVCLLPSLDIEETTRIIVARQMSRGQSLNTARETEKVRSRFAIYKSAGDMLVVSAAAPHQITSEIASRCA</sequence>
<reference evidence="1 2" key="1">
    <citation type="journal article" date="2009" name="PLoS ONE">
        <title>Methylobacterium genome sequences: a reference blueprint to investigate microbial metabolism of C1 compounds from natural and industrial sources.</title>
        <authorList>
            <person name="Vuilleumier S."/>
            <person name="Chistoserdova L."/>
            <person name="Lee M.-C."/>
            <person name="Bringel F."/>
            <person name="Lajus A."/>
            <person name="Zhou Y."/>
            <person name="Gourion B."/>
            <person name="Barbe V."/>
            <person name="Chang J."/>
            <person name="Cruveiller S."/>
            <person name="Dossat C."/>
            <person name="Gillett W."/>
            <person name="Gruffaz C."/>
            <person name="Haugen E."/>
            <person name="Hourcade E."/>
            <person name="Levy R."/>
            <person name="Mangenot S."/>
            <person name="Muller E."/>
            <person name="Nadalig T."/>
            <person name="Pagni M."/>
            <person name="Penny C."/>
            <person name="Peyraud R."/>
            <person name="Robinson D.G."/>
            <person name="Roche D."/>
            <person name="Rouy Z."/>
            <person name="Saenampechek C."/>
            <person name="Salvignol G."/>
            <person name="Vallenet D."/>
            <person name="Wu Z."/>
            <person name="Marx C.J."/>
            <person name="Vorholt J.A."/>
            <person name="Olson M.V."/>
            <person name="Kaul R."/>
            <person name="Weissenbach J."/>
            <person name="Medigue C."/>
            <person name="Lidstrom M.E."/>
        </authorList>
    </citation>
    <scope>NUCLEOTIDE SEQUENCE [LARGE SCALE GENOMIC DNA]</scope>
    <source>
        <strain evidence="2">ATCC 14718 / DSM 1338 / JCM 2805 / NCIMB 9133 / AM1</strain>
    </source>
</reference>
<dbReference type="Proteomes" id="UP000009081">
    <property type="component" value="Plasmid megaplasmid"/>
</dbReference>
<dbReference type="Pfam" id="PF01202">
    <property type="entry name" value="SKI"/>
    <property type="match status" value="1"/>
</dbReference>
<keyword evidence="1" id="KW-0614">Plasmid</keyword>
<keyword evidence="1" id="KW-0418">Kinase</keyword>
<gene>
    <name evidence="1" type="ordered locus">MexAM1_META2p0462</name>
</gene>
<dbReference type="EMBL" id="CP001511">
    <property type="protein sequence ID" value="ACS43313.1"/>
    <property type="molecule type" value="Genomic_DNA"/>
</dbReference>
<proteinExistence type="predicted"/>
<evidence type="ECO:0000313" key="1">
    <source>
        <dbReference type="EMBL" id="ACS43313.1"/>
    </source>
</evidence>
<keyword evidence="2" id="KW-1185">Reference proteome</keyword>
<dbReference type="HOGENOM" id="CLU_109723_0_0_5"/>
<dbReference type="GO" id="GO:0004765">
    <property type="term" value="F:shikimate kinase activity"/>
    <property type="evidence" value="ECO:0007669"/>
    <property type="project" value="UniProtKB-EC"/>
</dbReference>
<dbReference type="InterPro" id="IPR027417">
    <property type="entry name" value="P-loop_NTPase"/>
</dbReference>
<dbReference type="AlphaFoldDB" id="C5B4D1"/>
<dbReference type="EC" id="2.7.1.71" evidence="1"/>
<evidence type="ECO:0000313" key="2">
    <source>
        <dbReference type="Proteomes" id="UP000009081"/>
    </source>
</evidence>
<name>C5B4D1_METEA</name>
<dbReference type="InterPro" id="IPR031322">
    <property type="entry name" value="Shikimate/glucono_kinase"/>
</dbReference>
<dbReference type="OrthoDB" id="9800332at2"/>
<dbReference type="Gene3D" id="3.40.50.300">
    <property type="entry name" value="P-loop containing nucleotide triphosphate hydrolases"/>
    <property type="match status" value="1"/>
</dbReference>
<dbReference type="RefSeq" id="WP_012753784.1">
    <property type="nucleotide sequence ID" value="NC_012811.1"/>
</dbReference>
<keyword evidence="1" id="KW-0808">Transferase</keyword>
<dbReference type="KEGG" id="mea:Mex_2p0462"/>
<protein>
    <submittedName>
        <fullName evidence="1">Shikimate kinase</fullName>
        <ecNumber evidence="1">2.7.1.71</ecNumber>
    </submittedName>
</protein>
<organism evidence="1 2">
    <name type="scientific">Methylorubrum extorquens (strain ATCC 14718 / DSM 1338 / JCM 2805 / NCIMB 9133 / AM1)</name>
    <name type="common">Methylobacterium extorquens</name>
    <dbReference type="NCBI Taxonomy" id="272630"/>
    <lineage>
        <taxon>Bacteria</taxon>
        <taxon>Pseudomonadati</taxon>
        <taxon>Pseudomonadota</taxon>
        <taxon>Alphaproteobacteria</taxon>
        <taxon>Hyphomicrobiales</taxon>
        <taxon>Methylobacteriaceae</taxon>
        <taxon>Methylorubrum</taxon>
    </lineage>
</organism>
<dbReference type="SUPFAM" id="SSF52540">
    <property type="entry name" value="P-loop containing nucleoside triphosphate hydrolases"/>
    <property type="match status" value="1"/>
</dbReference>
<accession>C5B4D1</accession>